<feature type="domain" description="F-box" evidence="1">
    <location>
        <begin position="2"/>
        <end position="53"/>
    </location>
</feature>
<dbReference type="AlphaFoldDB" id="A0AAW0FSK7"/>
<proteinExistence type="predicted"/>
<comment type="caution">
    <text evidence="2">The sequence shown here is derived from an EMBL/GenBank/DDBJ whole genome shotgun (WGS) entry which is preliminary data.</text>
</comment>
<evidence type="ECO:0000313" key="2">
    <source>
        <dbReference type="EMBL" id="KAK7682529.1"/>
    </source>
</evidence>
<evidence type="ECO:0000313" key="3">
    <source>
        <dbReference type="Proteomes" id="UP001385951"/>
    </source>
</evidence>
<dbReference type="Proteomes" id="UP001385951">
    <property type="component" value="Unassembled WGS sequence"/>
</dbReference>
<protein>
    <recommendedName>
        <fullName evidence="1">F-box domain-containing protein</fullName>
    </recommendedName>
</protein>
<name>A0AAW0FSK7_9APHY</name>
<keyword evidence="3" id="KW-1185">Reference proteome</keyword>
<dbReference type="PROSITE" id="PS50181">
    <property type="entry name" value="FBOX"/>
    <property type="match status" value="1"/>
</dbReference>
<dbReference type="InterPro" id="IPR036047">
    <property type="entry name" value="F-box-like_dom_sf"/>
</dbReference>
<dbReference type="EMBL" id="JASBNA010000035">
    <property type="protein sequence ID" value="KAK7682529.1"/>
    <property type="molecule type" value="Genomic_DNA"/>
</dbReference>
<gene>
    <name evidence="2" type="ORF">QCA50_014329</name>
</gene>
<organism evidence="2 3">
    <name type="scientific">Cerrena zonata</name>
    <dbReference type="NCBI Taxonomy" id="2478898"/>
    <lineage>
        <taxon>Eukaryota</taxon>
        <taxon>Fungi</taxon>
        <taxon>Dikarya</taxon>
        <taxon>Basidiomycota</taxon>
        <taxon>Agaricomycotina</taxon>
        <taxon>Agaricomycetes</taxon>
        <taxon>Polyporales</taxon>
        <taxon>Cerrenaceae</taxon>
        <taxon>Cerrena</taxon>
    </lineage>
</organism>
<sequence>MSIKLISLPAEILESIIVTLNDAPLSILALSKTCTTFFILLYKAPDHHVWRTLFLSRYDDPRQTDHLNLHPFNKSLWRDEYLARAVAEERIPHGTTR</sequence>
<dbReference type="SUPFAM" id="SSF81383">
    <property type="entry name" value="F-box domain"/>
    <property type="match status" value="1"/>
</dbReference>
<dbReference type="InterPro" id="IPR001810">
    <property type="entry name" value="F-box_dom"/>
</dbReference>
<reference evidence="2 3" key="1">
    <citation type="submission" date="2022-09" db="EMBL/GenBank/DDBJ databases">
        <authorList>
            <person name="Palmer J.M."/>
        </authorList>
    </citation>
    <scope>NUCLEOTIDE SEQUENCE [LARGE SCALE GENOMIC DNA]</scope>
    <source>
        <strain evidence="2 3">DSM 7382</strain>
    </source>
</reference>
<accession>A0AAW0FSK7</accession>
<evidence type="ECO:0000259" key="1">
    <source>
        <dbReference type="PROSITE" id="PS50181"/>
    </source>
</evidence>